<dbReference type="PROSITE" id="PS00374">
    <property type="entry name" value="MGMT"/>
    <property type="match status" value="1"/>
</dbReference>
<accession>A0ABN8GR61</accession>
<feature type="domain" description="Methylated-DNA-[protein]-cysteine S-methyltransferase DNA binding" evidence="9">
    <location>
        <begin position="105"/>
        <end position="185"/>
    </location>
</feature>
<dbReference type="HAMAP" id="MF_00772">
    <property type="entry name" value="OGT"/>
    <property type="match status" value="1"/>
</dbReference>
<dbReference type="InterPro" id="IPR001497">
    <property type="entry name" value="MethylDNA_cys_MeTrfase_AS"/>
</dbReference>
<evidence type="ECO:0000313" key="10">
    <source>
        <dbReference type="EMBL" id="CAH1214577.1"/>
    </source>
</evidence>
<dbReference type="InterPro" id="IPR023546">
    <property type="entry name" value="MGMT"/>
</dbReference>
<evidence type="ECO:0000256" key="8">
    <source>
        <dbReference type="HAMAP-Rule" id="MF_00772"/>
    </source>
</evidence>
<dbReference type="PANTHER" id="PTHR10815:SF5">
    <property type="entry name" value="METHYLATED-DNA--PROTEIN-CYSTEINE METHYLTRANSFERASE"/>
    <property type="match status" value="1"/>
</dbReference>
<organism evidence="10 11">
    <name type="scientific">Paenibacillus plantiphilus</name>
    <dbReference type="NCBI Taxonomy" id="2905650"/>
    <lineage>
        <taxon>Bacteria</taxon>
        <taxon>Bacillati</taxon>
        <taxon>Bacillota</taxon>
        <taxon>Bacilli</taxon>
        <taxon>Bacillales</taxon>
        <taxon>Paenibacillaceae</taxon>
        <taxon>Paenibacillus</taxon>
    </lineage>
</organism>
<dbReference type="PANTHER" id="PTHR10815">
    <property type="entry name" value="METHYLATED-DNA--PROTEIN-CYSTEINE METHYLTRANSFERASE"/>
    <property type="match status" value="1"/>
</dbReference>
<reference evidence="10" key="1">
    <citation type="submission" date="2022-01" db="EMBL/GenBank/DDBJ databases">
        <authorList>
            <person name="Criscuolo A."/>
        </authorList>
    </citation>
    <scope>NUCLEOTIDE SEQUENCE</scope>
    <source>
        <strain evidence="10">CIP111893</strain>
    </source>
</reference>
<dbReference type="EMBL" id="CAKMMF010000023">
    <property type="protein sequence ID" value="CAH1214577.1"/>
    <property type="molecule type" value="Genomic_DNA"/>
</dbReference>
<evidence type="ECO:0000313" key="11">
    <source>
        <dbReference type="Proteomes" id="UP000838686"/>
    </source>
</evidence>
<keyword evidence="11" id="KW-1185">Reference proteome</keyword>
<comment type="caution">
    <text evidence="10">The sequence shown here is derived from an EMBL/GenBank/DDBJ whole genome shotgun (WGS) entry which is preliminary data.</text>
</comment>
<dbReference type="InterPro" id="IPR036388">
    <property type="entry name" value="WH-like_DNA-bd_sf"/>
</dbReference>
<dbReference type="SUPFAM" id="SSF53155">
    <property type="entry name" value="Methylated DNA-protein cysteine methyltransferase domain"/>
    <property type="match status" value="1"/>
</dbReference>
<evidence type="ECO:0000256" key="4">
    <source>
        <dbReference type="ARBA" id="ARBA00022679"/>
    </source>
</evidence>
<comment type="miscellaneous">
    <text evidence="8">This enzyme catalyzes only one turnover and therefore is not strictly catalytic. According to one definition, an enzyme is a biocatalyst that acts repeatedly and over many reaction cycles.</text>
</comment>
<keyword evidence="6 8" id="KW-0234">DNA repair</keyword>
<dbReference type="SUPFAM" id="SSF46767">
    <property type="entry name" value="Methylated DNA-protein cysteine methyltransferase, C-terminal domain"/>
    <property type="match status" value="1"/>
</dbReference>
<keyword evidence="3 8" id="KW-0489">Methyltransferase</keyword>
<comment type="similarity">
    <text evidence="8">Belongs to the MGMT family.</text>
</comment>
<evidence type="ECO:0000256" key="3">
    <source>
        <dbReference type="ARBA" id="ARBA00022603"/>
    </source>
</evidence>
<dbReference type="GO" id="GO:0032259">
    <property type="term" value="P:methylation"/>
    <property type="evidence" value="ECO:0007669"/>
    <property type="project" value="UniProtKB-KW"/>
</dbReference>
<name>A0ABN8GR61_9BACL</name>
<evidence type="ECO:0000256" key="1">
    <source>
        <dbReference type="ARBA" id="ARBA00001286"/>
    </source>
</evidence>
<dbReference type="Proteomes" id="UP000838686">
    <property type="component" value="Unassembled WGS sequence"/>
</dbReference>
<evidence type="ECO:0000256" key="2">
    <source>
        <dbReference type="ARBA" id="ARBA00022490"/>
    </source>
</evidence>
<dbReference type="CDD" id="cd06445">
    <property type="entry name" value="ATase"/>
    <property type="match status" value="1"/>
</dbReference>
<comment type="subcellular location">
    <subcellularLocation>
        <location evidence="8">Cytoplasm</location>
    </subcellularLocation>
</comment>
<protein>
    <recommendedName>
        <fullName evidence="8">Methylated-DNA--protein-cysteine methyltransferase</fullName>
        <ecNumber evidence="8">2.1.1.63</ecNumber>
    </recommendedName>
    <alternativeName>
        <fullName evidence="8">6-O-methylguanine-DNA methyltransferase</fullName>
        <shortName evidence="8">MGMT</shortName>
    </alternativeName>
    <alternativeName>
        <fullName evidence="8">O-6-methylguanine-DNA-alkyltransferase</fullName>
    </alternativeName>
</protein>
<evidence type="ECO:0000256" key="7">
    <source>
        <dbReference type="ARBA" id="ARBA00049348"/>
    </source>
</evidence>
<comment type="catalytic activity">
    <reaction evidence="1 8">
        <text>a 4-O-methyl-thymidine in DNA + L-cysteinyl-[protein] = a thymidine in DNA + S-methyl-L-cysteinyl-[protein]</text>
        <dbReference type="Rhea" id="RHEA:53428"/>
        <dbReference type="Rhea" id="RHEA-COMP:10131"/>
        <dbReference type="Rhea" id="RHEA-COMP:10132"/>
        <dbReference type="Rhea" id="RHEA-COMP:13555"/>
        <dbReference type="Rhea" id="RHEA-COMP:13556"/>
        <dbReference type="ChEBI" id="CHEBI:29950"/>
        <dbReference type="ChEBI" id="CHEBI:82612"/>
        <dbReference type="ChEBI" id="CHEBI:137386"/>
        <dbReference type="ChEBI" id="CHEBI:137387"/>
        <dbReference type="EC" id="2.1.1.63"/>
    </reaction>
</comment>
<dbReference type="InterPro" id="IPR036631">
    <property type="entry name" value="MGMT_N_sf"/>
</dbReference>
<dbReference type="InterPro" id="IPR036217">
    <property type="entry name" value="MethylDNA_cys_MeTrfase_DNAb"/>
</dbReference>
<dbReference type="Pfam" id="PF01035">
    <property type="entry name" value="DNA_binding_1"/>
    <property type="match status" value="1"/>
</dbReference>
<keyword evidence="2 8" id="KW-0963">Cytoplasm</keyword>
<dbReference type="GO" id="GO:0003908">
    <property type="term" value="F:methylated-DNA-[protein]-cysteine S-methyltransferase activity"/>
    <property type="evidence" value="ECO:0007669"/>
    <property type="project" value="UniProtKB-EC"/>
</dbReference>
<dbReference type="Gene3D" id="1.10.10.10">
    <property type="entry name" value="Winged helix-like DNA-binding domain superfamily/Winged helix DNA-binding domain"/>
    <property type="match status" value="1"/>
</dbReference>
<dbReference type="EC" id="2.1.1.63" evidence="8"/>
<dbReference type="InterPro" id="IPR014048">
    <property type="entry name" value="MethylDNA_cys_MeTrfase_DNA-bd"/>
</dbReference>
<evidence type="ECO:0000256" key="6">
    <source>
        <dbReference type="ARBA" id="ARBA00023204"/>
    </source>
</evidence>
<keyword evidence="4 8" id="KW-0808">Transferase</keyword>
<comment type="function">
    <text evidence="8">Involved in the cellular defense against the biological effects of O6-methylguanine (O6-MeG) and O4-methylthymine (O4-MeT) in DNA. Repairs the methylated nucleobase in DNA by stoichiometrically transferring the methyl group to a cysteine residue in the enzyme. This is a suicide reaction: the enzyme is irreversibly inactivated.</text>
</comment>
<gene>
    <name evidence="10" type="primary">ogt</name>
    <name evidence="10" type="ORF">PAECIP111893_03818</name>
</gene>
<feature type="active site" description="Nucleophile; methyl group acceptor" evidence="8">
    <location>
        <position position="156"/>
    </location>
</feature>
<comment type="catalytic activity">
    <reaction evidence="7 8">
        <text>a 6-O-methyl-2'-deoxyguanosine in DNA + L-cysteinyl-[protein] = S-methyl-L-cysteinyl-[protein] + a 2'-deoxyguanosine in DNA</text>
        <dbReference type="Rhea" id="RHEA:24000"/>
        <dbReference type="Rhea" id="RHEA-COMP:10131"/>
        <dbReference type="Rhea" id="RHEA-COMP:10132"/>
        <dbReference type="Rhea" id="RHEA-COMP:11367"/>
        <dbReference type="Rhea" id="RHEA-COMP:11368"/>
        <dbReference type="ChEBI" id="CHEBI:29950"/>
        <dbReference type="ChEBI" id="CHEBI:82612"/>
        <dbReference type="ChEBI" id="CHEBI:85445"/>
        <dbReference type="ChEBI" id="CHEBI:85448"/>
        <dbReference type="EC" id="2.1.1.63"/>
    </reaction>
</comment>
<proteinExistence type="inferred from homology"/>
<keyword evidence="5 8" id="KW-0227">DNA damage</keyword>
<dbReference type="NCBIfam" id="TIGR00589">
    <property type="entry name" value="ogt"/>
    <property type="match status" value="1"/>
</dbReference>
<evidence type="ECO:0000256" key="5">
    <source>
        <dbReference type="ARBA" id="ARBA00022763"/>
    </source>
</evidence>
<evidence type="ECO:0000259" key="9">
    <source>
        <dbReference type="Pfam" id="PF01035"/>
    </source>
</evidence>
<sequence length="198" mass="21515">MSLQQHIGMDKEEIHLTANKKYRQTIIGLNQPWTLIASEQGISQLIYPPSVAALAGLNEDLTSAEGMIEDRSLFVAFGIIDLLEQYFAGEPVSFKGVPLDVGGTPFQQSVWMALSQIPHGETWTYKQLAGSIGKSSAIRAVGTAIGRNPLPIVLPCHRVVGSNGTLTGFRGGLQMKKDILALEGVTHMEAAGHERFRF</sequence>